<name>A0AAW7M0M2_9MICO</name>
<feature type="transmembrane region" description="Helical" evidence="1">
    <location>
        <begin position="381"/>
        <end position="401"/>
    </location>
</feature>
<feature type="transmembrane region" description="Helical" evidence="1">
    <location>
        <begin position="226"/>
        <end position="244"/>
    </location>
</feature>
<feature type="transmembrane region" description="Helical" evidence="1">
    <location>
        <begin position="445"/>
        <end position="463"/>
    </location>
</feature>
<keyword evidence="1" id="KW-0472">Membrane</keyword>
<evidence type="ECO:0000313" key="2">
    <source>
        <dbReference type="EMBL" id="MDN4487789.1"/>
    </source>
</evidence>
<dbReference type="Proteomes" id="UP001172737">
    <property type="component" value="Unassembled WGS sequence"/>
</dbReference>
<feature type="transmembrane region" description="Helical" evidence="1">
    <location>
        <begin position="317"/>
        <end position="337"/>
    </location>
</feature>
<feature type="transmembrane region" description="Helical" evidence="1">
    <location>
        <begin position="357"/>
        <end position="374"/>
    </location>
</feature>
<feature type="transmembrane region" description="Helical" evidence="1">
    <location>
        <begin position="155"/>
        <end position="174"/>
    </location>
</feature>
<keyword evidence="1" id="KW-0812">Transmembrane</keyword>
<organism evidence="2 3">
    <name type="scientific">Demequina lignilytica</name>
    <dbReference type="NCBI Taxonomy" id="3051663"/>
    <lineage>
        <taxon>Bacteria</taxon>
        <taxon>Bacillati</taxon>
        <taxon>Actinomycetota</taxon>
        <taxon>Actinomycetes</taxon>
        <taxon>Micrococcales</taxon>
        <taxon>Demequinaceae</taxon>
        <taxon>Demequina</taxon>
    </lineage>
</organism>
<keyword evidence="1" id="KW-1133">Transmembrane helix</keyword>
<dbReference type="RefSeq" id="WP_301119123.1">
    <property type="nucleotide sequence ID" value="NZ_JAUHPX010000003.1"/>
</dbReference>
<proteinExistence type="predicted"/>
<gene>
    <name evidence="2" type="ORF">QQX10_06365</name>
</gene>
<protein>
    <recommendedName>
        <fullName evidence="4">Dolichyl-phosphate-mannose-protein mannosyltransferase</fullName>
    </recommendedName>
</protein>
<dbReference type="EMBL" id="JAUHPX010000003">
    <property type="protein sequence ID" value="MDN4487789.1"/>
    <property type="molecule type" value="Genomic_DNA"/>
</dbReference>
<feature type="transmembrane region" description="Helical" evidence="1">
    <location>
        <begin position="181"/>
        <end position="197"/>
    </location>
</feature>
<evidence type="ECO:0000256" key="1">
    <source>
        <dbReference type="SAM" id="Phobius"/>
    </source>
</evidence>
<keyword evidence="3" id="KW-1185">Reference proteome</keyword>
<evidence type="ECO:0000313" key="3">
    <source>
        <dbReference type="Proteomes" id="UP001172737"/>
    </source>
</evidence>
<feature type="transmembrane region" description="Helical" evidence="1">
    <location>
        <begin position="81"/>
        <end position="97"/>
    </location>
</feature>
<feature type="transmembrane region" description="Helical" evidence="1">
    <location>
        <begin position="103"/>
        <end position="123"/>
    </location>
</feature>
<evidence type="ECO:0008006" key="4">
    <source>
        <dbReference type="Google" id="ProtNLM"/>
    </source>
</evidence>
<feature type="transmembrane region" description="Helical" evidence="1">
    <location>
        <begin position="26"/>
        <end position="45"/>
    </location>
</feature>
<dbReference type="AlphaFoldDB" id="A0AAW7M0M2"/>
<accession>A0AAW7M0M2</accession>
<comment type="caution">
    <text evidence="2">The sequence shown here is derived from an EMBL/GenBank/DDBJ whole genome shotgun (WGS) entry which is preliminary data.</text>
</comment>
<feature type="transmembrane region" description="Helical" evidence="1">
    <location>
        <begin position="203"/>
        <end position="219"/>
    </location>
</feature>
<sequence>MQAATSVMPTTLGSSPLPSRLRDSRWWWVLAAASVAMLLLAMYVVSRSAIAPRTPWDENGVLELARVFAGQDDVPLMITRGYYPLASIVIAPIWWFTSDAATVYAWANLVSNVVGFATILPLIGLARRMGLSTPQAILASAVTLTLPAYTGLADYVLAEQFVGFLLVLAAYLAYRYWERPTFGRAGLLALALLAGVFTHPRMIVGIGVAAIWLAGLLFSRTHRLTAGVTLAVLVPASLLVNRAAKALAELVLWGDFSQGGALQRSLSDLDPVLIMKIAFSQTWAQLVGTLGLVAFGAVVVAVWAGREVLTERRFGPGVFILGLSLAGCLVSILNWSNLGAHFYNAEPRLDSWLYTRYIAPFVLVVILAGIAALLRRMSLALIGIAVGSTVVVVAGMLTVFADSIPTWGSTYGPGNVAALRAWEGMWPTEPHAIPLTPTLTGPNRFWVIASLVVLAAQAVTVVLSRWPRVLAGALVVGAAWYAHLSDPSLARELPDRIESGIDRVETVSDGLVAIDVDIDCGASIAGRDTTANWVGYWLSPRQVDLVGDEEAFAADVVIACDDWDLAADLGALNVPDSSNYGYSVWVPAGGLQDSLVDAGVLARP</sequence>
<feature type="transmembrane region" description="Helical" evidence="1">
    <location>
        <begin position="283"/>
        <end position="305"/>
    </location>
</feature>
<reference evidence="2" key="1">
    <citation type="submission" date="2023-06" db="EMBL/GenBank/DDBJ databases">
        <title>Sysu t00039.</title>
        <authorList>
            <person name="Gao L."/>
            <person name="Fang B.-Z."/>
            <person name="Li W.-J."/>
        </authorList>
    </citation>
    <scope>NUCLEOTIDE SEQUENCE</scope>
    <source>
        <strain evidence="2">SYSU T00039</strain>
    </source>
</reference>